<evidence type="ECO:0000256" key="4">
    <source>
        <dbReference type="ARBA" id="ARBA00022729"/>
    </source>
</evidence>
<keyword evidence="4" id="KW-0732">Signal</keyword>
<dbReference type="PANTHER" id="PTHR12185:SF1">
    <property type="entry name" value="SYSTEMIC RNA INTERFERENCE DEFECTIVE PROTEIN 1"/>
    <property type="match status" value="1"/>
</dbReference>
<comment type="similarity">
    <text evidence="2">Belongs to the SID1 family.</text>
</comment>
<evidence type="ECO:0000256" key="1">
    <source>
        <dbReference type="ARBA" id="ARBA00004141"/>
    </source>
</evidence>
<evidence type="ECO:0000256" key="6">
    <source>
        <dbReference type="ARBA" id="ARBA00023136"/>
    </source>
</evidence>
<protein>
    <recommendedName>
        <fullName evidence="11">SID1 transmembrane family member 2</fullName>
    </recommendedName>
</protein>
<comment type="subcellular location">
    <subcellularLocation>
        <location evidence="1">Membrane</location>
        <topology evidence="1">Multi-pass membrane protein</topology>
    </subcellularLocation>
</comment>
<evidence type="ECO:0000256" key="8">
    <source>
        <dbReference type="SAM" id="Phobius"/>
    </source>
</evidence>
<dbReference type="PANTHER" id="PTHR12185">
    <property type="entry name" value="SID1 TRANSMEMBRANE FAMILY MEMEBER"/>
    <property type="match status" value="1"/>
</dbReference>
<dbReference type="Proteomes" id="UP000694388">
    <property type="component" value="Unplaced"/>
</dbReference>
<proteinExistence type="inferred from homology"/>
<dbReference type="Ensembl" id="ENSEBUT00000007028.1">
    <property type="protein sequence ID" value="ENSEBUP00000006571.1"/>
    <property type="gene ID" value="ENSEBUG00000004317.1"/>
</dbReference>
<evidence type="ECO:0000313" key="10">
    <source>
        <dbReference type="Proteomes" id="UP000694388"/>
    </source>
</evidence>
<evidence type="ECO:0000256" key="7">
    <source>
        <dbReference type="ARBA" id="ARBA00023180"/>
    </source>
</evidence>
<keyword evidence="10" id="KW-1185">Reference proteome</keyword>
<dbReference type="Ensembl" id="ENSEBUT00000006981.1">
    <property type="protein sequence ID" value="ENSEBUP00000006524.1"/>
    <property type="gene ID" value="ENSEBUG00000004317.1"/>
</dbReference>
<dbReference type="Pfam" id="PF13965">
    <property type="entry name" value="SID-1_RNA_chan"/>
    <property type="match status" value="2"/>
</dbReference>
<keyword evidence="7" id="KW-0325">Glycoprotein</keyword>
<dbReference type="GeneTree" id="ENSGT00390000010091"/>
<dbReference type="Ensembl" id="ENSEBUT00000007008.1">
    <property type="protein sequence ID" value="ENSEBUP00000006551.1"/>
    <property type="gene ID" value="ENSEBUG00000004317.1"/>
</dbReference>
<evidence type="ECO:0000256" key="3">
    <source>
        <dbReference type="ARBA" id="ARBA00022692"/>
    </source>
</evidence>
<feature type="transmembrane region" description="Helical" evidence="8">
    <location>
        <begin position="357"/>
        <end position="376"/>
    </location>
</feature>
<dbReference type="InterPro" id="IPR025958">
    <property type="entry name" value="SID1_TM_fam"/>
</dbReference>
<sequence length="484" mass="55502">MLGLKICLSQFGYFGTNNSSLSLITSVITYTFQYVNVVSWVPTSLQPERKFTIQSIIIIDMVSGFNIAEWVHLFVCVGKYQCMHVLQQVAHFFLNYVEQNALRVRMTAKEVTDGSCRGCQVIFVAWSEMRVKSWTLPLIYRNQSLWEQSHTLHFPSTPTSGMRNIYFDVVVNTGGPVIIEVDMEPLKDFEINTSMSREVEVMPAHPQYFLFQFPNDVNDVTVNVESNTSNVCGIVSAQHTKELPRDLNEFAGQHLTFTTKAAIKLQKKEFGDDVYIVLMVPFHENMCKNTGDVKTLNKTLTLSVKPLPDASLLMTLLWSVLTFMMVMFFCFLLLIHKRSKNRHSKRGTDEPKRPSDIRYFTWMTLIIAIMFGVPAFQLARNRGKLMTVTGDQDYCYRNDLCAGNFEKIRNFNHVFSNIGYFMCGLVFICIVFYTEIKTLSEQTQPKVKMDVFYSMGVTLCCIGIFSGIFHMCARRSTFLLGMDE</sequence>
<dbReference type="GO" id="GO:0003725">
    <property type="term" value="F:double-stranded RNA binding"/>
    <property type="evidence" value="ECO:0007669"/>
    <property type="project" value="TreeGrafter"/>
</dbReference>
<name>A0A8C4NLK2_EPTBU</name>
<evidence type="ECO:0008006" key="11">
    <source>
        <dbReference type="Google" id="ProtNLM"/>
    </source>
</evidence>
<keyword evidence="3 8" id="KW-0812">Transmembrane</keyword>
<evidence type="ECO:0000256" key="5">
    <source>
        <dbReference type="ARBA" id="ARBA00022989"/>
    </source>
</evidence>
<evidence type="ECO:0000313" key="9">
    <source>
        <dbReference type="Ensembl" id="ENSEBUP00000006571.1"/>
    </source>
</evidence>
<keyword evidence="5 8" id="KW-1133">Transmembrane helix</keyword>
<dbReference type="GO" id="GO:0005764">
    <property type="term" value="C:lysosome"/>
    <property type="evidence" value="ECO:0007669"/>
    <property type="project" value="TreeGrafter"/>
</dbReference>
<dbReference type="AlphaFoldDB" id="A0A8C4NLK2"/>
<feature type="transmembrane region" description="Helical" evidence="8">
    <location>
        <begin position="312"/>
        <end position="336"/>
    </location>
</feature>
<reference evidence="9" key="1">
    <citation type="submission" date="2025-05" db="UniProtKB">
        <authorList>
            <consortium name="Ensembl"/>
        </authorList>
    </citation>
    <scope>IDENTIFICATION</scope>
</reference>
<dbReference type="GO" id="GO:0051033">
    <property type="term" value="F:RNA transmembrane transporter activity"/>
    <property type="evidence" value="ECO:0007669"/>
    <property type="project" value="TreeGrafter"/>
</dbReference>
<accession>A0A8C4NLK2</accession>
<dbReference type="GO" id="GO:0005886">
    <property type="term" value="C:plasma membrane"/>
    <property type="evidence" value="ECO:0007669"/>
    <property type="project" value="TreeGrafter"/>
</dbReference>
<evidence type="ECO:0000256" key="2">
    <source>
        <dbReference type="ARBA" id="ARBA00006618"/>
    </source>
</evidence>
<organism evidence="9 10">
    <name type="scientific">Eptatretus burgeri</name>
    <name type="common">Inshore hagfish</name>
    <dbReference type="NCBI Taxonomy" id="7764"/>
    <lineage>
        <taxon>Eukaryota</taxon>
        <taxon>Metazoa</taxon>
        <taxon>Chordata</taxon>
        <taxon>Craniata</taxon>
        <taxon>Vertebrata</taxon>
        <taxon>Cyclostomata</taxon>
        <taxon>Myxini</taxon>
        <taxon>Myxiniformes</taxon>
        <taxon>Myxinidae</taxon>
        <taxon>Eptatretinae</taxon>
        <taxon>Eptatretus</taxon>
    </lineage>
</organism>
<keyword evidence="6 8" id="KW-0472">Membrane</keyword>
<feature type="transmembrane region" description="Helical" evidence="8">
    <location>
        <begin position="451"/>
        <end position="471"/>
    </location>
</feature>
<feature type="transmembrane region" description="Helical" evidence="8">
    <location>
        <begin position="418"/>
        <end position="439"/>
    </location>
</feature>